<dbReference type="Pfam" id="PF04773">
    <property type="entry name" value="FecR"/>
    <property type="match status" value="1"/>
</dbReference>
<evidence type="ECO:0000256" key="1">
    <source>
        <dbReference type="SAM" id="Phobius"/>
    </source>
</evidence>
<proteinExistence type="predicted"/>
<dbReference type="InterPro" id="IPR012373">
    <property type="entry name" value="Ferrdict_sens_TM"/>
</dbReference>
<sequence>MDRRGEAARDWSAIEAEAARLYLEAQQSGDWDAAYAWVEQDPAHGYAFAKAETSWELSGQLDNAYLPEVPEDVAGPAGRFEALFSRRAFVGIVCAALIGTAGAVSIQKWMEVRRYSTPVGGEREIDLADGSVLKLNTDSSVEVALRKDVRLVRLLQGEARFNVAHESKRPFVVDAGDISFRALGTVFDVRRHDGVTALTVMSGRVGVDNKGKRKAVVDAGDYAVVSGGQVGVSTLTGSEMARRTAWSEGIITFDGETLEQAVAELNRYRAKPLVIGSPQIASLRVGGTVHTRDSDTFIRSLGATFGIRAVPGKDSVMILPGKASPGAQAAPESPGGSGN</sequence>
<evidence type="ECO:0000259" key="2">
    <source>
        <dbReference type="Pfam" id="PF04773"/>
    </source>
</evidence>
<feature type="transmembrane region" description="Helical" evidence="1">
    <location>
        <begin position="88"/>
        <end position="106"/>
    </location>
</feature>
<dbReference type="RefSeq" id="WP_243917705.1">
    <property type="nucleotide sequence ID" value="NZ_JALHLG010000003.1"/>
</dbReference>
<dbReference type="Proteomes" id="UP001202281">
    <property type="component" value="Unassembled WGS sequence"/>
</dbReference>
<keyword evidence="1" id="KW-0472">Membrane</keyword>
<dbReference type="PANTHER" id="PTHR30273">
    <property type="entry name" value="PERIPLASMIC SIGNAL SENSOR AND SIGMA FACTOR ACTIVATOR FECR-RELATED"/>
    <property type="match status" value="1"/>
</dbReference>
<dbReference type="EMBL" id="JALHLG010000003">
    <property type="protein sequence ID" value="MCJ2185746.1"/>
    <property type="molecule type" value="Genomic_DNA"/>
</dbReference>
<evidence type="ECO:0000313" key="3">
    <source>
        <dbReference type="EMBL" id="MCJ2185746.1"/>
    </source>
</evidence>
<feature type="domain" description="FecR protein" evidence="2">
    <location>
        <begin position="114"/>
        <end position="205"/>
    </location>
</feature>
<reference evidence="3 4" key="1">
    <citation type="submission" date="2022-04" db="EMBL/GenBank/DDBJ databases">
        <title>Identification of a novel bacterium isolated from mangrove sediments.</title>
        <authorList>
            <person name="Pan X."/>
        </authorList>
    </citation>
    <scope>NUCLEOTIDE SEQUENCE [LARGE SCALE GENOMIC DNA]</scope>
    <source>
        <strain evidence="3 4">B2638</strain>
    </source>
</reference>
<gene>
    <name evidence="3" type="ORF">MTR66_02830</name>
</gene>
<comment type="caution">
    <text evidence="3">The sequence shown here is derived from an EMBL/GenBank/DDBJ whole genome shotgun (WGS) entry which is preliminary data.</text>
</comment>
<dbReference type="Gene3D" id="2.60.120.1440">
    <property type="match status" value="1"/>
</dbReference>
<organism evidence="3 4">
    <name type="scientific">Novosphingobium beihaiensis</name>
    <dbReference type="NCBI Taxonomy" id="2930389"/>
    <lineage>
        <taxon>Bacteria</taxon>
        <taxon>Pseudomonadati</taxon>
        <taxon>Pseudomonadota</taxon>
        <taxon>Alphaproteobacteria</taxon>
        <taxon>Sphingomonadales</taxon>
        <taxon>Sphingomonadaceae</taxon>
        <taxon>Novosphingobium</taxon>
    </lineage>
</organism>
<keyword evidence="4" id="KW-1185">Reference proteome</keyword>
<dbReference type="PANTHER" id="PTHR30273:SF2">
    <property type="entry name" value="PROTEIN FECR"/>
    <property type="match status" value="1"/>
</dbReference>
<keyword evidence="1" id="KW-1133">Transmembrane helix</keyword>
<accession>A0ABT0BLP0</accession>
<dbReference type="InterPro" id="IPR006860">
    <property type="entry name" value="FecR"/>
</dbReference>
<name>A0ABT0BLP0_9SPHN</name>
<keyword evidence="1" id="KW-0812">Transmembrane</keyword>
<protein>
    <submittedName>
        <fullName evidence="3">FecR domain-containing protein</fullName>
    </submittedName>
</protein>
<evidence type="ECO:0000313" key="4">
    <source>
        <dbReference type="Proteomes" id="UP001202281"/>
    </source>
</evidence>
<dbReference type="PIRSF" id="PIRSF018266">
    <property type="entry name" value="FecR"/>
    <property type="match status" value="1"/>
</dbReference>